<keyword evidence="2" id="KW-0969">Cilium</keyword>
<gene>
    <name evidence="2" type="ORF">nbrc107696_14330</name>
</gene>
<dbReference type="OrthoDB" id="4808509at2"/>
<protein>
    <submittedName>
        <fullName evidence="2">Flagellar basal body P-ring biosynthesis protein</fullName>
    </submittedName>
</protein>
<accession>A0A7I9V6S0</accession>
<keyword evidence="2" id="KW-0282">Flagellum</keyword>
<dbReference type="SMART" id="SM00858">
    <property type="entry name" value="SAF"/>
    <property type="match status" value="1"/>
</dbReference>
<evidence type="ECO:0000259" key="1">
    <source>
        <dbReference type="SMART" id="SM00858"/>
    </source>
</evidence>
<comment type="caution">
    <text evidence="2">The sequence shown here is derived from an EMBL/GenBank/DDBJ whole genome shotgun (WGS) entry which is preliminary data.</text>
</comment>
<dbReference type="Proteomes" id="UP000444960">
    <property type="component" value="Unassembled WGS sequence"/>
</dbReference>
<dbReference type="Pfam" id="PF08666">
    <property type="entry name" value="SAF"/>
    <property type="match status" value="1"/>
</dbReference>
<keyword evidence="2" id="KW-0966">Cell projection</keyword>
<dbReference type="RefSeq" id="WP_161894846.1">
    <property type="nucleotide sequence ID" value="NZ_BJOV01000003.1"/>
</dbReference>
<proteinExistence type="predicted"/>
<dbReference type="Gene3D" id="3.90.1210.10">
    <property type="entry name" value="Antifreeze-like/N-acetylneuraminic acid synthase C-terminal domain"/>
    <property type="match status" value="1"/>
</dbReference>
<dbReference type="EMBL" id="BJOV01000003">
    <property type="protein sequence ID" value="GEE00987.1"/>
    <property type="molecule type" value="Genomic_DNA"/>
</dbReference>
<evidence type="ECO:0000313" key="2">
    <source>
        <dbReference type="EMBL" id="GEE00987.1"/>
    </source>
</evidence>
<organism evidence="2 3">
    <name type="scientific">Gordonia spumicola</name>
    <dbReference type="NCBI Taxonomy" id="589161"/>
    <lineage>
        <taxon>Bacteria</taxon>
        <taxon>Bacillati</taxon>
        <taxon>Actinomycetota</taxon>
        <taxon>Actinomycetes</taxon>
        <taxon>Mycobacteriales</taxon>
        <taxon>Gordoniaceae</taxon>
        <taxon>Gordonia</taxon>
    </lineage>
</organism>
<name>A0A7I9V6S0_9ACTN</name>
<dbReference type="CDD" id="cd11614">
    <property type="entry name" value="SAF_CpaB_FlgA_like"/>
    <property type="match status" value="1"/>
</dbReference>
<evidence type="ECO:0000313" key="3">
    <source>
        <dbReference type="Proteomes" id="UP000444960"/>
    </source>
</evidence>
<reference evidence="3" key="1">
    <citation type="submission" date="2019-06" db="EMBL/GenBank/DDBJ databases">
        <title>Gordonia isolated from sludge of a wastewater treatment plant.</title>
        <authorList>
            <person name="Tamura T."/>
            <person name="Aoyama K."/>
            <person name="Kang Y."/>
            <person name="Saito S."/>
            <person name="Akiyama N."/>
            <person name="Yazawa K."/>
            <person name="Gonoi T."/>
            <person name="Mikami Y."/>
        </authorList>
    </citation>
    <scope>NUCLEOTIDE SEQUENCE [LARGE SCALE GENOMIC DNA]</scope>
    <source>
        <strain evidence="3">NBRC 107696</strain>
    </source>
</reference>
<dbReference type="AlphaFoldDB" id="A0A7I9V6S0"/>
<keyword evidence="3" id="KW-1185">Reference proteome</keyword>
<feature type="domain" description="SAF" evidence="1">
    <location>
        <begin position="58"/>
        <end position="119"/>
    </location>
</feature>
<sequence>MRDAAEHRDLDPSLLDRLRSVAAPGWARSVALRRTAAVVLVLAAGVLSVVESRTAAAPTAVVATRDLRPGTALTQSDVRLAPVPASLMPDDAPSLGDVTGARVTGPVHAGEIIARHRLLDSRLPAELTGDADARLVPVRPADDSSTVFIRTGDAVDLLTEDGDVLARNATVALTPQTDGPERAGPVLVALPAAAAHRVAAAGLREQITFVLH</sequence>
<dbReference type="InterPro" id="IPR013974">
    <property type="entry name" value="SAF"/>
</dbReference>